<proteinExistence type="predicted"/>
<sequence length="524" mass="59461">MESLALNEALETFKTSGQRERIKFLNALFDSFLPSEKYALQEKLRAANCYFDIFGFLPVEISLQIAEDLDPKDIIRLRRVSLRWKSLLSSSQLAKKIAYIYYAKRSDLHFYARQLEEDPFSALRNIAFKEYSGESGLFKLKTGYDFSFSGIPQDRDGFFVALKVSVGLEYAIFGHTRQGSLPETYQWYLVDLNRDQSQTPAPLVNKRREILDKRSAHVGAHCAAAITLNSNRALVWNSNGRLIREFKLLHEGGMTISSSEKYLCIRNEHGDTDYSDYYLVNLQTAALRVFEKITDFVKAATREGIINSPPMMILANRITVAAVFLDNDHKPQVCASWLTFHEEEGTLIETTAGLINHDLPDDLPNPVLQSISFCHSINATGVGMPGLETKERNVWLAILSDGEVSASWKCFDLNPLRYQGLNPDATASFYYKDTFYTVMPLATEEHLSQEKNYLCNCSLWCSKGGQLTPLGPGRVLELVGMSGQLEEIRPHDKGFAVFYRGGVHVYDWLSFDEFMDSQKIEVKE</sequence>
<accession>A0A7C8NKW3</accession>
<name>A0A7C8NKW3_ORBOL</name>
<dbReference type="InterPro" id="IPR036047">
    <property type="entry name" value="F-box-like_dom_sf"/>
</dbReference>
<evidence type="ECO:0000313" key="2">
    <source>
        <dbReference type="EMBL" id="KAF3122917.1"/>
    </source>
</evidence>
<dbReference type="EMBL" id="WIQZ01000115">
    <property type="protein sequence ID" value="KAF3122917.1"/>
    <property type="molecule type" value="Genomic_DNA"/>
</dbReference>
<dbReference type="PROSITE" id="PS50181">
    <property type="entry name" value="FBOX"/>
    <property type="match status" value="1"/>
</dbReference>
<gene>
    <name evidence="2" type="ORF">TWF703_001063</name>
</gene>
<dbReference type="AlphaFoldDB" id="A0A7C8NKW3"/>
<evidence type="ECO:0000259" key="1">
    <source>
        <dbReference type="PROSITE" id="PS50181"/>
    </source>
</evidence>
<organism evidence="2 3">
    <name type="scientific">Orbilia oligospora</name>
    <name type="common">Nematode-trapping fungus</name>
    <name type="synonym">Arthrobotrys oligospora</name>
    <dbReference type="NCBI Taxonomy" id="2813651"/>
    <lineage>
        <taxon>Eukaryota</taxon>
        <taxon>Fungi</taxon>
        <taxon>Dikarya</taxon>
        <taxon>Ascomycota</taxon>
        <taxon>Pezizomycotina</taxon>
        <taxon>Orbiliomycetes</taxon>
        <taxon>Orbiliales</taxon>
        <taxon>Orbiliaceae</taxon>
        <taxon>Orbilia</taxon>
    </lineage>
</organism>
<dbReference type="Proteomes" id="UP000480548">
    <property type="component" value="Unassembled WGS sequence"/>
</dbReference>
<dbReference type="InterPro" id="IPR001810">
    <property type="entry name" value="F-box_dom"/>
</dbReference>
<reference evidence="2 3" key="1">
    <citation type="submission" date="2019-06" db="EMBL/GenBank/DDBJ databases">
        <authorList>
            <person name="Palmer J.M."/>
        </authorList>
    </citation>
    <scope>NUCLEOTIDE SEQUENCE [LARGE SCALE GENOMIC DNA]</scope>
    <source>
        <strain evidence="2 3">TWF703</strain>
    </source>
</reference>
<dbReference type="SUPFAM" id="SSF81383">
    <property type="entry name" value="F-box domain"/>
    <property type="match status" value="1"/>
</dbReference>
<feature type="domain" description="F-box" evidence="1">
    <location>
        <begin position="51"/>
        <end position="97"/>
    </location>
</feature>
<evidence type="ECO:0000313" key="3">
    <source>
        <dbReference type="Proteomes" id="UP000480548"/>
    </source>
</evidence>
<dbReference type="Pfam" id="PF12937">
    <property type="entry name" value="F-box-like"/>
    <property type="match status" value="1"/>
</dbReference>
<dbReference type="Gene3D" id="1.20.1280.50">
    <property type="match status" value="1"/>
</dbReference>
<comment type="caution">
    <text evidence="2">The sequence shown here is derived from an EMBL/GenBank/DDBJ whole genome shotgun (WGS) entry which is preliminary data.</text>
</comment>
<protein>
    <recommendedName>
        <fullName evidence="1">F-box domain-containing protein</fullName>
    </recommendedName>
</protein>
<dbReference type="CDD" id="cd09917">
    <property type="entry name" value="F-box_SF"/>
    <property type="match status" value="1"/>
</dbReference>
<dbReference type="SMART" id="SM00256">
    <property type="entry name" value="FBOX"/>
    <property type="match status" value="1"/>
</dbReference>